<comment type="caution">
    <text evidence="2">The sequence shown here is derived from an EMBL/GenBank/DDBJ whole genome shotgun (WGS) entry which is preliminary data.</text>
</comment>
<dbReference type="Proteomes" id="UP000282454">
    <property type="component" value="Unassembled WGS sequence"/>
</dbReference>
<name>A0A421AZY7_9PSEU</name>
<accession>A0A421AZY7</accession>
<keyword evidence="3" id="KW-1185">Reference proteome</keyword>
<dbReference type="RefSeq" id="WP_147460145.1">
    <property type="nucleotide sequence ID" value="NZ_RCDD01000004.1"/>
</dbReference>
<gene>
    <name evidence="2" type="ORF">CLV68_4864</name>
</gene>
<proteinExistence type="predicted"/>
<feature type="region of interest" description="Disordered" evidence="1">
    <location>
        <begin position="1"/>
        <end position="66"/>
    </location>
</feature>
<sequence>MSAVDDQQDGAAEPSRSGWVAIAPGRRDATAFTTPPVPVRGNARLRDGSDAILALPHPPAGAMSGA</sequence>
<evidence type="ECO:0000256" key="1">
    <source>
        <dbReference type="SAM" id="MobiDB-lite"/>
    </source>
</evidence>
<reference evidence="2 3" key="1">
    <citation type="submission" date="2018-10" db="EMBL/GenBank/DDBJ databases">
        <title>Genomic Encyclopedia of Archaeal and Bacterial Type Strains, Phase II (KMG-II): from individual species to whole genera.</title>
        <authorList>
            <person name="Goeker M."/>
        </authorList>
    </citation>
    <scope>NUCLEOTIDE SEQUENCE [LARGE SCALE GENOMIC DNA]</scope>
    <source>
        <strain evidence="2 3">DSM 45657</strain>
    </source>
</reference>
<evidence type="ECO:0000313" key="3">
    <source>
        <dbReference type="Proteomes" id="UP000282454"/>
    </source>
</evidence>
<evidence type="ECO:0000313" key="2">
    <source>
        <dbReference type="EMBL" id="RLK55379.1"/>
    </source>
</evidence>
<protein>
    <submittedName>
        <fullName evidence="2">Uncharacterized protein</fullName>
    </submittedName>
</protein>
<organism evidence="2 3">
    <name type="scientific">Actinokineospora cianjurensis</name>
    <dbReference type="NCBI Taxonomy" id="585224"/>
    <lineage>
        <taxon>Bacteria</taxon>
        <taxon>Bacillati</taxon>
        <taxon>Actinomycetota</taxon>
        <taxon>Actinomycetes</taxon>
        <taxon>Pseudonocardiales</taxon>
        <taxon>Pseudonocardiaceae</taxon>
        <taxon>Actinokineospora</taxon>
    </lineage>
</organism>
<dbReference type="AlphaFoldDB" id="A0A421AZY7"/>
<dbReference type="EMBL" id="RCDD01000004">
    <property type="protein sequence ID" value="RLK55379.1"/>
    <property type="molecule type" value="Genomic_DNA"/>
</dbReference>